<organism evidence="12 13">
    <name type="scientific">Tigriopus californicus</name>
    <name type="common">Marine copepod</name>
    <dbReference type="NCBI Taxonomy" id="6832"/>
    <lineage>
        <taxon>Eukaryota</taxon>
        <taxon>Metazoa</taxon>
        <taxon>Ecdysozoa</taxon>
        <taxon>Arthropoda</taxon>
        <taxon>Crustacea</taxon>
        <taxon>Multicrustacea</taxon>
        <taxon>Hexanauplia</taxon>
        <taxon>Copepoda</taxon>
        <taxon>Harpacticoida</taxon>
        <taxon>Harpacticidae</taxon>
        <taxon>Tigriopus</taxon>
    </lineage>
</organism>
<feature type="signal peptide" evidence="9">
    <location>
        <begin position="1"/>
        <end position="26"/>
    </location>
</feature>
<evidence type="ECO:0000256" key="5">
    <source>
        <dbReference type="ARBA" id="ARBA00023136"/>
    </source>
</evidence>
<evidence type="ECO:0000256" key="9">
    <source>
        <dbReference type="SAM" id="SignalP"/>
    </source>
</evidence>
<dbReference type="STRING" id="6832.A0A553N9T8"/>
<feature type="compositionally biased region" description="Basic and acidic residues" evidence="7">
    <location>
        <begin position="277"/>
        <end position="289"/>
    </location>
</feature>
<dbReference type="InterPro" id="IPR018253">
    <property type="entry name" value="DnaJ_domain_CS"/>
</dbReference>
<keyword evidence="13" id="KW-1185">Reference proteome</keyword>
<dbReference type="InterPro" id="IPR052606">
    <property type="entry name" value="DnaJ_domain_protein"/>
</dbReference>
<dbReference type="CDD" id="cd06257">
    <property type="entry name" value="DnaJ"/>
    <property type="match status" value="1"/>
</dbReference>
<evidence type="ECO:0000256" key="3">
    <source>
        <dbReference type="ARBA" id="ARBA00022729"/>
    </source>
</evidence>
<dbReference type="AlphaFoldDB" id="A0A553N9T8"/>
<feature type="chain" id="PRO_5022113618" description="DnaJ homolog subfamily C member 1" evidence="9">
    <location>
        <begin position="27"/>
        <end position="533"/>
    </location>
</feature>
<reference evidence="12 13" key="1">
    <citation type="journal article" date="2018" name="Nat. Ecol. Evol.">
        <title>Genomic signatures of mitonuclear coevolution across populations of Tigriopus californicus.</title>
        <authorList>
            <person name="Barreto F.S."/>
            <person name="Watson E.T."/>
            <person name="Lima T.G."/>
            <person name="Willett C.S."/>
            <person name="Edmands S."/>
            <person name="Li W."/>
            <person name="Burton R.S."/>
        </authorList>
    </citation>
    <scope>NUCLEOTIDE SEQUENCE [LARGE SCALE GENOMIC DNA]</scope>
    <source>
        <strain evidence="12 13">San Diego</strain>
    </source>
</reference>
<dbReference type="Pfam" id="PF00226">
    <property type="entry name" value="DnaJ"/>
    <property type="match status" value="1"/>
</dbReference>
<keyword evidence="3 9" id="KW-0732">Signal</keyword>
<evidence type="ECO:0000256" key="2">
    <source>
        <dbReference type="ARBA" id="ARBA00022692"/>
    </source>
</evidence>
<dbReference type="Gene3D" id="1.10.10.60">
    <property type="entry name" value="Homeodomain-like"/>
    <property type="match status" value="2"/>
</dbReference>
<dbReference type="CDD" id="cd00167">
    <property type="entry name" value="SANT"/>
    <property type="match status" value="1"/>
</dbReference>
<dbReference type="Gene3D" id="1.10.287.110">
    <property type="entry name" value="DnaJ domain"/>
    <property type="match status" value="1"/>
</dbReference>
<evidence type="ECO:0000256" key="6">
    <source>
        <dbReference type="ARBA" id="ARBA00037847"/>
    </source>
</evidence>
<feature type="compositionally biased region" description="Basic and acidic residues" evidence="7">
    <location>
        <begin position="249"/>
        <end position="269"/>
    </location>
</feature>
<dbReference type="InterPro" id="IPR009057">
    <property type="entry name" value="Homeodomain-like_sf"/>
</dbReference>
<dbReference type="Proteomes" id="UP000318571">
    <property type="component" value="Chromosome 8"/>
</dbReference>
<dbReference type="InterPro" id="IPR036869">
    <property type="entry name" value="J_dom_sf"/>
</dbReference>
<dbReference type="PROSITE" id="PS50090">
    <property type="entry name" value="MYB_LIKE"/>
    <property type="match status" value="1"/>
</dbReference>
<feature type="domain" description="J" evidence="10">
    <location>
        <begin position="44"/>
        <end position="108"/>
    </location>
</feature>
<evidence type="ECO:0000256" key="7">
    <source>
        <dbReference type="SAM" id="MobiDB-lite"/>
    </source>
</evidence>
<feature type="region of interest" description="Disordered" evidence="7">
    <location>
        <begin position="395"/>
        <end position="416"/>
    </location>
</feature>
<evidence type="ECO:0000256" key="1">
    <source>
        <dbReference type="ARBA" id="ARBA00004123"/>
    </source>
</evidence>
<dbReference type="PANTHER" id="PTHR44653:SF2">
    <property type="entry name" value="DNAJ HOMOLOG SUBFAMILY C MEMBER 1"/>
    <property type="match status" value="1"/>
</dbReference>
<comment type="subcellular location">
    <subcellularLocation>
        <location evidence="6">Endomembrane system</location>
        <topology evidence="6">Single-pass membrane protein</topology>
    </subcellularLocation>
    <subcellularLocation>
        <location evidence="1">Nucleus</location>
    </subcellularLocation>
</comment>
<dbReference type="PROSITE" id="PS00636">
    <property type="entry name" value="DNAJ_1"/>
    <property type="match status" value="1"/>
</dbReference>
<dbReference type="OrthoDB" id="1420887at2759"/>
<dbReference type="EMBL" id="VCGU01000459">
    <property type="protein sequence ID" value="TRY62200.1"/>
    <property type="molecule type" value="Genomic_DNA"/>
</dbReference>
<evidence type="ECO:0000259" key="10">
    <source>
        <dbReference type="PROSITE" id="PS50076"/>
    </source>
</evidence>
<sequence>MRGFIGGPRLGWVLVCLLSWCAGTWAFDDAELDVFDLVEEVNANFYEFMGVSPEVSPSELRKAYRNLSLKLHPDKNPAEDAETQFRFLVAIYEVLKDAVKREIYDRVLVEGLPDWRMPIYYYRRMRKMGLAEGVAYLLIIVTICQYFVNWAAYWERKFTLQEQLNVYSKRLAKKAGKKGGNGQIPEEVAANLAREEMDLLGPKPTCYDTLPFQSYRGLKALALALPGLPGAVIAAYQARQAEQRQALQDREAEIEERAQREADKKERKERNKRRKRVDQFQDRTPDRPRKISTPGQEDGPPSVDAFQQPANALQIWTDQDLARLARLIKKYPPGTPDRWEKIAEIIERLPWEVTKMSKNLKDIGFQVPISKASQGVTGLEGEKLVADNVMEYNNLNGADEDESESSATEEEDEDEEYGVYQCVSIDDYQPVEIKTKAKTKGGKLGQPHLTNNNDTSAVACTEEWAQDSQKALEAALIKFPKGTVERWDRIASKVPGKSKEECMLRFKHLAELVKKRRQEQNQEEGSSNPTAEE</sequence>
<dbReference type="SMART" id="SM00271">
    <property type="entry name" value="DnaJ"/>
    <property type="match status" value="1"/>
</dbReference>
<feature type="compositionally biased region" description="Acidic residues" evidence="7">
    <location>
        <begin position="398"/>
        <end position="416"/>
    </location>
</feature>
<dbReference type="InterPro" id="IPR001623">
    <property type="entry name" value="DnaJ_domain"/>
</dbReference>
<accession>A0A553N9T8</accession>
<dbReference type="SUPFAM" id="SSF46565">
    <property type="entry name" value="Chaperone J-domain"/>
    <property type="match status" value="1"/>
</dbReference>
<dbReference type="Pfam" id="PF23082">
    <property type="entry name" value="Myb_DNA-binding_2"/>
    <property type="match status" value="2"/>
</dbReference>
<protein>
    <recommendedName>
        <fullName evidence="14">DnaJ homolog subfamily C member 1</fullName>
    </recommendedName>
</protein>
<dbReference type="InterPro" id="IPR001005">
    <property type="entry name" value="SANT/Myb"/>
</dbReference>
<comment type="caution">
    <text evidence="12">The sequence shown here is derived from an EMBL/GenBank/DDBJ whole genome shotgun (WGS) entry which is preliminary data.</text>
</comment>
<evidence type="ECO:0000256" key="4">
    <source>
        <dbReference type="ARBA" id="ARBA00022989"/>
    </source>
</evidence>
<evidence type="ECO:0000313" key="12">
    <source>
        <dbReference type="EMBL" id="TRY62200.1"/>
    </source>
</evidence>
<dbReference type="PANTHER" id="PTHR44653">
    <property type="entry name" value="DNAJ HOMOLOG SUBFAMILY C MEMBER 1"/>
    <property type="match status" value="1"/>
</dbReference>
<dbReference type="SMART" id="SM00717">
    <property type="entry name" value="SANT"/>
    <property type="match status" value="2"/>
</dbReference>
<dbReference type="PROSITE" id="PS50076">
    <property type="entry name" value="DNAJ_2"/>
    <property type="match status" value="1"/>
</dbReference>
<name>A0A553N9T8_TIGCA</name>
<dbReference type="PRINTS" id="PR00625">
    <property type="entry name" value="JDOMAIN"/>
</dbReference>
<proteinExistence type="predicted"/>
<feature type="domain" description="Myb-like" evidence="11">
    <location>
        <begin position="464"/>
        <end position="510"/>
    </location>
</feature>
<evidence type="ECO:0000256" key="8">
    <source>
        <dbReference type="SAM" id="Phobius"/>
    </source>
</evidence>
<evidence type="ECO:0000313" key="13">
    <source>
        <dbReference type="Proteomes" id="UP000318571"/>
    </source>
</evidence>
<dbReference type="SUPFAM" id="SSF46689">
    <property type="entry name" value="Homeodomain-like"/>
    <property type="match status" value="2"/>
</dbReference>
<keyword evidence="4 8" id="KW-1133">Transmembrane helix</keyword>
<dbReference type="GO" id="GO:0005634">
    <property type="term" value="C:nucleus"/>
    <property type="evidence" value="ECO:0007669"/>
    <property type="project" value="UniProtKB-SubCell"/>
</dbReference>
<keyword evidence="2 8" id="KW-0812">Transmembrane</keyword>
<dbReference type="OMA" id="AAYWERK"/>
<dbReference type="GO" id="GO:0012505">
    <property type="term" value="C:endomembrane system"/>
    <property type="evidence" value="ECO:0007669"/>
    <property type="project" value="UniProtKB-SubCell"/>
</dbReference>
<feature type="transmembrane region" description="Helical" evidence="8">
    <location>
        <begin position="134"/>
        <end position="154"/>
    </location>
</feature>
<gene>
    <name evidence="12" type="ORF">TCAL_02118</name>
</gene>
<evidence type="ECO:0000259" key="11">
    <source>
        <dbReference type="PROSITE" id="PS50090"/>
    </source>
</evidence>
<evidence type="ECO:0008006" key="14">
    <source>
        <dbReference type="Google" id="ProtNLM"/>
    </source>
</evidence>
<feature type="region of interest" description="Disordered" evidence="7">
    <location>
        <begin position="249"/>
        <end position="305"/>
    </location>
</feature>
<keyword evidence="5 8" id="KW-0472">Membrane</keyword>